<comment type="caution">
    <text evidence="2">The sequence shown here is derived from an EMBL/GenBank/DDBJ whole genome shotgun (WGS) entry which is preliminary data.</text>
</comment>
<name>A0AAV7LCN4_PLEWA</name>
<evidence type="ECO:0000256" key="1">
    <source>
        <dbReference type="SAM" id="MobiDB-lite"/>
    </source>
</evidence>
<proteinExistence type="predicted"/>
<gene>
    <name evidence="2" type="ORF">NDU88_001462</name>
</gene>
<sequence>MGALADECPGESFSSYKVDKVLKNGQTKGEKMEKADATLTGGRPMSGAQQKHAVKQDWCSGATSGMPCITGLAQLSGKIVGGTSSDMVSMVSVDQTNRRQKDRPQPVFTYFFTSGGQANGGAGPSNLSEVTIINPAETVQNIRSTSVGNDILPQKSDNQGMAEGTGSEEAFGDYTASPIERVDVTSRVEILPQAGIMSLGNALGMCELQPGVESQPTEARSLAKLTGVPTSIVSLAEIQLQKDNNPEIHIEGIQTTYDNLPKAHAEGSTTRNSKEPSIDGGSNAEGPDEESGKTE</sequence>
<keyword evidence="3" id="KW-1185">Reference proteome</keyword>
<evidence type="ECO:0000313" key="2">
    <source>
        <dbReference type="EMBL" id="KAJ1088304.1"/>
    </source>
</evidence>
<evidence type="ECO:0000313" key="3">
    <source>
        <dbReference type="Proteomes" id="UP001066276"/>
    </source>
</evidence>
<dbReference type="AlphaFoldDB" id="A0AAV7LCN4"/>
<organism evidence="2 3">
    <name type="scientific">Pleurodeles waltl</name>
    <name type="common">Iberian ribbed newt</name>
    <dbReference type="NCBI Taxonomy" id="8319"/>
    <lineage>
        <taxon>Eukaryota</taxon>
        <taxon>Metazoa</taxon>
        <taxon>Chordata</taxon>
        <taxon>Craniata</taxon>
        <taxon>Vertebrata</taxon>
        <taxon>Euteleostomi</taxon>
        <taxon>Amphibia</taxon>
        <taxon>Batrachia</taxon>
        <taxon>Caudata</taxon>
        <taxon>Salamandroidea</taxon>
        <taxon>Salamandridae</taxon>
        <taxon>Pleurodelinae</taxon>
        <taxon>Pleurodeles</taxon>
    </lineage>
</organism>
<protein>
    <submittedName>
        <fullName evidence="2">Uncharacterized protein</fullName>
    </submittedName>
</protein>
<accession>A0AAV7LCN4</accession>
<feature type="region of interest" description="Disordered" evidence="1">
    <location>
        <begin position="148"/>
        <end position="171"/>
    </location>
</feature>
<feature type="region of interest" description="Disordered" evidence="1">
    <location>
        <begin position="260"/>
        <end position="295"/>
    </location>
</feature>
<dbReference type="EMBL" id="JANPWB010000015">
    <property type="protein sequence ID" value="KAJ1088304.1"/>
    <property type="molecule type" value="Genomic_DNA"/>
</dbReference>
<reference evidence="2" key="1">
    <citation type="journal article" date="2022" name="bioRxiv">
        <title>Sequencing and chromosome-scale assembly of the giantPleurodeles waltlgenome.</title>
        <authorList>
            <person name="Brown T."/>
            <person name="Elewa A."/>
            <person name="Iarovenko S."/>
            <person name="Subramanian E."/>
            <person name="Araus A.J."/>
            <person name="Petzold A."/>
            <person name="Susuki M."/>
            <person name="Suzuki K.-i.T."/>
            <person name="Hayashi T."/>
            <person name="Toyoda A."/>
            <person name="Oliveira C."/>
            <person name="Osipova E."/>
            <person name="Leigh N.D."/>
            <person name="Simon A."/>
            <person name="Yun M.H."/>
        </authorList>
    </citation>
    <scope>NUCLEOTIDE SEQUENCE</scope>
    <source>
        <strain evidence="2">20211129_DDA</strain>
        <tissue evidence="2">Liver</tissue>
    </source>
</reference>
<dbReference type="Proteomes" id="UP001066276">
    <property type="component" value="Chromosome 11"/>
</dbReference>